<keyword evidence="1" id="KW-1133">Transmembrane helix</keyword>
<proteinExistence type="predicted"/>
<keyword evidence="1" id="KW-0472">Membrane</keyword>
<reference evidence="2 3" key="1">
    <citation type="submission" date="2018-08" db="EMBL/GenBank/DDBJ databases">
        <title>Sequencing the genomes of 1000 actinobacteria strains.</title>
        <authorList>
            <person name="Klenk H.-P."/>
        </authorList>
    </citation>
    <scope>NUCLEOTIDE SEQUENCE [LARGE SCALE GENOMIC DNA]</scope>
    <source>
        <strain evidence="2 3">DSM 44099</strain>
    </source>
</reference>
<evidence type="ECO:0000313" key="2">
    <source>
        <dbReference type="EMBL" id="REF95856.1"/>
    </source>
</evidence>
<name>A0A3D9ZEL5_9ACTN</name>
<sequence length="67" mass="6823">MRRGTWPLVGLVVGALGGGLWGWFGNDYESADSAVGTGFLGALAGLLAGAVAYSLAGRRRSPGNRKS</sequence>
<keyword evidence="3" id="KW-1185">Reference proteome</keyword>
<dbReference type="AlphaFoldDB" id="A0A3D9ZEL5"/>
<comment type="caution">
    <text evidence="2">The sequence shown here is derived from an EMBL/GenBank/DDBJ whole genome shotgun (WGS) entry which is preliminary data.</text>
</comment>
<organism evidence="2 3">
    <name type="scientific">Asanoa ferruginea</name>
    <dbReference type="NCBI Taxonomy" id="53367"/>
    <lineage>
        <taxon>Bacteria</taxon>
        <taxon>Bacillati</taxon>
        <taxon>Actinomycetota</taxon>
        <taxon>Actinomycetes</taxon>
        <taxon>Micromonosporales</taxon>
        <taxon>Micromonosporaceae</taxon>
        <taxon>Asanoa</taxon>
    </lineage>
</organism>
<evidence type="ECO:0000256" key="1">
    <source>
        <dbReference type="SAM" id="Phobius"/>
    </source>
</evidence>
<dbReference type="RefSeq" id="WP_116067470.1">
    <property type="nucleotide sequence ID" value="NZ_BONB01000135.1"/>
</dbReference>
<accession>A0A3D9ZEL5</accession>
<dbReference type="EMBL" id="QUMQ01000001">
    <property type="protein sequence ID" value="REF95856.1"/>
    <property type="molecule type" value="Genomic_DNA"/>
</dbReference>
<protein>
    <submittedName>
        <fullName evidence="2">Uncharacterized protein</fullName>
    </submittedName>
</protein>
<feature type="transmembrane region" description="Helical" evidence="1">
    <location>
        <begin position="36"/>
        <end position="56"/>
    </location>
</feature>
<feature type="transmembrane region" description="Helical" evidence="1">
    <location>
        <begin position="7"/>
        <end position="24"/>
    </location>
</feature>
<gene>
    <name evidence="2" type="ORF">DFJ67_1819</name>
</gene>
<keyword evidence="1" id="KW-0812">Transmembrane</keyword>
<evidence type="ECO:0000313" key="3">
    <source>
        <dbReference type="Proteomes" id="UP000256913"/>
    </source>
</evidence>
<dbReference type="Proteomes" id="UP000256913">
    <property type="component" value="Unassembled WGS sequence"/>
</dbReference>